<reference evidence="6" key="1">
    <citation type="journal article" date="2019" name="Int. J. Syst. Evol. Microbiol.">
        <title>The Global Catalogue of Microorganisms (GCM) 10K type strain sequencing project: providing services to taxonomists for standard genome sequencing and annotation.</title>
        <authorList>
            <consortium name="The Broad Institute Genomics Platform"/>
            <consortium name="The Broad Institute Genome Sequencing Center for Infectious Disease"/>
            <person name="Wu L."/>
            <person name="Ma J."/>
        </authorList>
    </citation>
    <scope>NUCLEOTIDE SEQUENCE [LARGE SCALE GENOMIC DNA]</scope>
    <source>
        <strain evidence="6">ICMP 19515</strain>
    </source>
</reference>
<dbReference type="SUPFAM" id="SSF46955">
    <property type="entry name" value="Putative DNA-binding domain"/>
    <property type="match status" value="1"/>
</dbReference>
<evidence type="ECO:0000259" key="4">
    <source>
        <dbReference type="PROSITE" id="PS50937"/>
    </source>
</evidence>
<dbReference type="PROSITE" id="PS50937">
    <property type="entry name" value="HTH_MERR_2"/>
    <property type="match status" value="1"/>
</dbReference>
<evidence type="ECO:0000313" key="6">
    <source>
        <dbReference type="Proteomes" id="UP001595648"/>
    </source>
</evidence>
<dbReference type="Pfam" id="PF00376">
    <property type="entry name" value="MerR"/>
    <property type="match status" value="1"/>
</dbReference>
<keyword evidence="2" id="KW-0238">DNA-binding</keyword>
<name>A0ABV7MVF4_9HYPH</name>
<dbReference type="InterPro" id="IPR000551">
    <property type="entry name" value="MerR-type_HTH_dom"/>
</dbReference>
<evidence type="ECO:0000313" key="5">
    <source>
        <dbReference type="EMBL" id="MFC3325052.1"/>
    </source>
</evidence>
<keyword evidence="1" id="KW-0805">Transcription regulation</keyword>
<dbReference type="InterPro" id="IPR015358">
    <property type="entry name" value="Tscrpt_reg_MerR_DNA-bd"/>
</dbReference>
<protein>
    <submittedName>
        <fullName evidence="5">Helix-turn-helix domain-containing protein</fullName>
    </submittedName>
</protein>
<comment type="caution">
    <text evidence="5">The sequence shown here is derived from an EMBL/GenBank/DDBJ whole genome shotgun (WGS) entry which is preliminary data.</text>
</comment>
<dbReference type="PROSITE" id="PS00552">
    <property type="entry name" value="HTH_MERR_1"/>
    <property type="match status" value="1"/>
</dbReference>
<dbReference type="SMART" id="SM00422">
    <property type="entry name" value="HTH_MERR"/>
    <property type="match status" value="1"/>
</dbReference>
<dbReference type="PANTHER" id="PTHR30204:SF92">
    <property type="entry name" value="HTH-TYPE TRANSCRIPTIONAL REGULATOR ZNTR"/>
    <property type="match status" value="1"/>
</dbReference>
<organism evidence="5 6">
    <name type="scientific">Mesorhizobium cantuariense</name>
    <dbReference type="NCBI Taxonomy" id="1300275"/>
    <lineage>
        <taxon>Bacteria</taxon>
        <taxon>Pseudomonadati</taxon>
        <taxon>Pseudomonadota</taxon>
        <taxon>Alphaproteobacteria</taxon>
        <taxon>Hyphomicrobiales</taxon>
        <taxon>Phyllobacteriaceae</taxon>
        <taxon>Mesorhizobium</taxon>
    </lineage>
</organism>
<evidence type="ECO:0000256" key="1">
    <source>
        <dbReference type="ARBA" id="ARBA00023015"/>
    </source>
</evidence>
<keyword evidence="3" id="KW-0804">Transcription</keyword>
<dbReference type="InterPro" id="IPR009061">
    <property type="entry name" value="DNA-bd_dom_put_sf"/>
</dbReference>
<dbReference type="EMBL" id="JBHRVD010000001">
    <property type="protein sequence ID" value="MFC3325052.1"/>
    <property type="molecule type" value="Genomic_DNA"/>
</dbReference>
<dbReference type="PANTHER" id="PTHR30204">
    <property type="entry name" value="REDOX-CYCLING DRUG-SENSING TRANSCRIPTIONAL ACTIVATOR SOXR"/>
    <property type="match status" value="1"/>
</dbReference>
<sequence>MGDHAVVKGLQRAELARRTGCNLETVRYYEKVGLLPEPPRTTSGYRSYDTAHERRLRFVLRARELGFSLDEIRELLRLADERDQPCSEARTVAATHLDDVRAKIADLKRMERVLKDVVAQCADGTLPECPLIETLFREGPVN</sequence>
<dbReference type="Pfam" id="PF09278">
    <property type="entry name" value="MerR-DNA-bind"/>
    <property type="match status" value="1"/>
</dbReference>
<dbReference type="RefSeq" id="WP_378982384.1">
    <property type="nucleotide sequence ID" value="NZ_JBHRVD010000001.1"/>
</dbReference>
<evidence type="ECO:0000256" key="3">
    <source>
        <dbReference type="ARBA" id="ARBA00023163"/>
    </source>
</evidence>
<gene>
    <name evidence="5" type="ORF">ACFOJ9_25275</name>
</gene>
<dbReference type="Gene3D" id="1.10.1660.10">
    <property type="match status" value="1"/>
</dbReference>
<accession>A0ABV7MVF4</accession>
<evidence type="ECO:0000256" key="2">
    <source>
        <dbReference type="ARBA" id="ARBA00023125"/>
    </source>
</evidence>
<keyword evidence="6" id="KW-1185">Reference proteome</keyword>
<proteinExistence type="predicted"/>
<dbReference type="CDD" id="cd04785">
    <property type="entry name" value="HTH_CadR-PbrR-like"/>
    <property type="match status" value="1"/>
</dbReference>
<dbReference type="Proteomes" id="UP001595648">
    <property type="component" value="Unassembled WGS sequence"/>
</dbReference>
<feature type="domain" description="HTH merR-type" evidence="4">
    <location>
        <begin position="14"/>
        <end position="78"/>
    </location>
</feature>
<dbReference type="PRINTS" id="PR00040">
    <property type="entry name" value="HTHMERR"/>
</dbReference>
<dbReference type="InterPro" id="IPR047057">
    <property type="entry name" value="MerR_fam"/>
</dbReference>